<feature type="compositionally biased region" description="Polar residues" evidence="2">
    <location>
        <begin position="570"/>
        <end position="591"/>
    </location>
</feature>
<evidence type="ECO:0000256" key="1">
    <source>
        <dbReference type="SAM" id="Coils"/>
    </source>
</evidence>
<keyword evidence="1" id="KW-0175">Coiled coil</keyword>
<gene>
    <name evidence="3" type="ORF">M0813_14686</name>
</gene>
<comment type="caution">
    <text evidence="3">The sequence shown here is derived from an EMBL/GenBank/DDBJ whole genome shotgun (WGS) entry which is preliminary data.</text>
</comment>
<reference evidence="3" key="1">
    <citation type="submission" date="2022-08" db="EMBL/GenBank/DDBJ databases">
        <title>Novel sulfate-reducing endosymbionts in the free-living metamonad Anaeramoeba.</title>
        <authorList>
            <person name="Jerlstrom-Hultqvist J."/>
            <person name="Cepicka I."/>
            <person name="Gallot-Lavallee L."/>
            <person name="Salas-Leiva D."/>
            <person name="Curtis B.A."/>
            <person name="Zahonova K."/>
            <person name="Pipaliya S."/>
            <person name="Dacks J."/>
            <person name="Roger A.J."/>
        </authorList>
    </citation>
    <scope>NUCLEOTIDE SEQUENCE</scope>
    <source>
        <strain evidence="3">Schooner1</strain>
    </source>
</reference>
<keyword evidence="4" id="KW-1185">Reference proteome</keyword>
<organism evidence="3 4">
    <name type="scientific">Anaeramoeba flamelloides</name>
    <dbReference type="NCBI Taxonomy" id="1746091"/>
    <lineage>
        <taxon>Eukaryota</taxon>
        <taxon>Metamonada</taxon>
        <taxon>Anaeramoebidae</taxon>
        <taxon>Anaeramoeba</taxon>
    </lineage>
</organism>
<evidence type="ECO:0000313" key="3">
    <source>
        <dbReference type="EMBL" id="KAJ6251912.1"/>
    </source>
</evidence>
<feature type="coiled-coil region" evidence="1">
    <location>
        <begin position="319"/>
        <end position="367"/>
    </location>
</feature>
<dbReference type="EMBL" id="JAOAOG010000052">
    <property type="protein sequence ID" value="KAJ6251912.1"/>
    <property type="molecule type" value="Genomic_DNA"/>
</dbReference>
<dbReference type="Proteomes" id="UP001150062">
    <property type="component" value="Unassembled WGS sequence"/>
</dbReference>
<feature type="region of interest" description="Disordered" evidence="2">
    <location>
        <begin position="570"/>
        <end position="603"/>
    </location>
</feature>
<protein>
    <submittedName>
        <fullName evidence="3">Uncharacterized protein</fullName>
    </submittedName>
</protein>
<name>A0ABQ8Z4S7_9EUKA</name>
<evidence type="ECO:0000313" key="4">
    <source>
        <dbReference type="Proteomes" id="UP001150062"/>
    </source>
</evidence>
<sequence>MDLQKCKLLSKKLISQTLPTRLFFYELQNRFGQHLYETYCENEPFSLPEVERSFLYIYRKQIPIDITHFRKWVGLITNIYIQNEIIICLQSKNKDSLMYTLSPLWKEHFEKIAGTTFTHFQHKSQNHMVQEKNYRRTKAIGTLSLITFFHLKKGLKNNNDISKTTGFNKQRIGIVLSIFKGLGIVKDRKERKGSIMFRKNIVEILPYLNGYNQKVIKLRQQRRALVKKGDLLMKKLQERLNQENHLGINTQEEISKTNVKLSQIFKKREKYITKVDYIPNLSEFQPKRYKKIVVRKNKRLFKSKRTISLTNQIIPQQVNQKIQKKAKKEKEKKIKTTNKSHFENNKLRDLREEYKRTIQKIESLHSIEETMRNKNPKIKKQKSLQDSLQNGSIQEVNIAQALLSLSPSPKPNLLITKPNQNNLSNQTNLEKLHFEGPSPEIPDLCNTENILKSPLYYPLSPNNYCPTSISPPPYMTNLSNMGNCTYNRQSNLCLQPKELWELLMREWKNQQHQSYLYNNQINKVKAPTHTRTLHHISTLDQTQTQTQTQTHYFLKQPVVSLQPNNILQQKKQEMQTQRSPNTIKFQLNPQRLPQPPERKLSPFKDQQPNLLSHEYKPICQKQNEYNYPPKLVNIELHTGKPRERRNDYVIPENFEFCQTQTNNEIQAKFIPNFSNKWFNI</sequence>
<accession>A0ABQ8Z4S7</accession>
<proteinExistence type="predicted"/>
<evidence type="ECO:0000256" key="2">
    <source>
        <dbReference type="SAM" id="MobiDB-lite"/>
    </source>
</evidence>